<dbReference type="OrthoDB" id="372210at186802"/>
<comment type="caution">
    <text evidence="3">The sequence shown here is derived from an EMBL/GenBank/DDBJ whole genome shotgun (WGS) entry which is preliminary data.</text>
</comment>
<proteinExistence type="predicted"/>
<dbReference type="AlphaFoldDB" id="A0A3E3J455"/>
<dbReference type="EMBL" id="QVLU01000002">
    <property type="protein sequence ID" value="RGE74110.1"/>
    <property type="molecule type" value="Genomic_DNA"/>
</dbReference>
<accession>A0A3E3J455</accession>
<dbReference type="Proteomes" id="UP000260812">
    <property type="component" value="Unassembled WGS sequence"/>
</dbReference>
<evidence type="ECO:0000313" key="2">
    <source>
        <dbReference type="EMBL" id="RGE64336.1"/>
    </source>
</evidence>
<evidence type="ECO:0000313" key="4">
    <source>
        <dbReference type="Proteomes" id="UP000260812"/>
    </source>
</evidence>
<evidence type="ECO:0000313" key="5">
    <source>
        <dbReference type="Proteomes" id="UP000261166"/>
    </source>
</evidence>
<evidence type="ECO:0000313" key="3">
    <source>
        <dbReference type="EMBL" id="RGE74110.1"/>
    </source>
</evidence>
<sequence length="67" mass="7477">MEEKKKDSLCGGACPCPRTKCERYGDCESCRKKHTKSAPYCERKKGKAPARKAAEKKGRRAEGTQTL</sequence>
<protein>
    <submittedName>
        <fullName evidence="3">Uncharacterized protein</fullName>
    </submittedName>
</protein>
<feature type="compositionally biased region" description="Basic and acidic residues" evidence="1">
    <location>
        <begin position="52"/>
        <end position="67"/>
    </location>
</feature>
<gene>
    <name evidence="3" type="ORF">DWY69_03240</name>
    <name evidence="2" type="ORF">DXC51_04555</name>
</gene>
<organism evidence="3 5">
    <name type="scientific">Eisenbergiella massiliensis</name>
    <dbReference type="NCBI Taxonomy" id="1720294"/>
    <lineage>
        <taxon>Bacteria</taxon>
        <taxon>Bacillati</taxon>
        <taxon>Bacillota</taxon>
        <taxon>Clostridia</taxon>
        <taxon>Lachnospirales</taxon>
        <taxon>Lachnospiraceae</taxon>
        <taxon>Eisenbergiella</taxon>
    </lineage>
</organism>
<dbReference type="Proteomes" id="UP000261166">
    <property type="component" value="Unassembled WGS sequence"/>
</dbReference>
<feature type="region of interest" description="Disordered" evidence="1">
    <location>
        <begin position="41"/>
        <end position="67"/>
    </location>
</feature>
<dbReference type="EMBL" id="QVLV01000002">
    <property type="protein sequence ID" value="RGE64336.1"/>
    <property type="molecule type" value="Genomic_DNA"/>
</dbReference>
<keyword evidence="4" id="KW-1185">Reference proteome</keyword>
<reference evidence="3 5" key="1">
    <citation type="submission" date="2018-08" db="EMBL/GenBank/DDBJ databases">
        <title>A genome reference for cultivated species of the human gut microbiota.</title>
        <authorList>
            <person name="Zou Y."/>
            <person name="Xue W."/>
            <person name="Luo G."/>
        </authorList>
    </citation>
    <scope>NUCLEOTIDE SEQUENCE [LARGE SCALE GENOMIC DNA]</scope>
    <source>
        <strain evidence="3 5">AF26-4BH</strain>
        <strain evidence="2">TF05-5AC</strain>
    </source>
</reference>
<evidence type="ECO:0000256" key="1">
    <source>
        <dbReference type="SAM" id="MobiDB-lite"/>
    </source>
</evidence>
<dbReference type="GeneID" id="97986174"/>
<dbReference type="RefSeq" id="WP_025489623.1">
    <property type="nucleotide sequence ID" value="NZ_CANNOQ010000385.1"/>
</dbReference>
<name>A0A3E3J455_9FIRM</name>